<dbReference type="EMBL" id="HBDY01005960">
    <property type="protein sequence ID" value="CAD8235012.1"/>
    <property type="molecule type" value="Transcribed_RNA"/>
</dbReference>
<proteinExistence type="inferred from homology"/>
<dbReference type="GO" id="GO:0005384">
    <property type="term" value="F:manganese ion transmembrane transporter activity"/>
    <property type="evidence" value="ECO:0007669"/>
    <property type="project" value="TreeGrafter"/>
</dbReference>
<keyword evidence="3 6" id="KW-0812">Transmembrane</keyword>
<feature type="transmembrane region" description="Helical" evidence="6">
    <location>
        <begin position="215"/>
        <end position="234"/>
    </location>
</feature>
<sequence>MPKFSVPAPTPTLDPREFMEGLVKSGVMILLSEIGDKTFFIAAIMAMRHSRVTVFAGAIGALGVMTALSAAMGWAAPTLISKVYTHYVAVALFLFFGARSLYDSTIAWDGGGQADELREVEEELGDETTGKDKGALLGWKKTLTFGGLLSPIFLQTFFITFVAEWGDRSQIATIGLAASSDPYGVTLGGIAGHAICTGAAVLGGRHMASKVSERAVSACGGVLFVLFGLHALYVGPE</sequence>
<dbReference type="InterPro" id="IPR001727">
    <property type="entry name" value="GDT1-like"/>
</dbReference>
<protein>
    <recommendedName>
        <fullName evidence="6">GDT1 family protein</fullName>
    </recommendedName>
</protein>
<dbReference type="GO" id="GO:0015085">
    <property type="term" value="F:calcium ion transmembrane transporter activity"/>
    <property type="evidence" value="ECO:0007669"/>
    <property type="project" value="TreeGrafter"/>
</dbReference>
<dbReference type="GO" id="GO:0032468">
    <property type="term" value="P:Golgi calcium ion homeostasis"/>
    <property type="evidence" value="ECO:0007669"/>
    <property type="project" value="TreeGrafter"/>
</dbReference>
<evidence type="ECO:0000256" key="4">
    <source>
        <dbReference type="ARBA" id="ARBA00022989"/>
    </source>
</evidence>
<dbReference type="PANTHER" id="PTHR12608">
    <property type="entry name" value="TRANSMEMBRANE PROTEIN HTP-1 RELATED"/>
    <property type="match status" value="1"/>
</dbReference>
<feature type="transmembrane region" description="Helical" evidence="6">
    <location>
        <begin position="143"/>
        <end position="163"/>
    </location>
</feature>
<dbReference type="GO" id="GO:0005794">
    <property type="term" value="C:Golgi apparatus"/>
    <property type="evidence" value="ECO:0007669"/>
    <property type="project" value="TreeGrafter"/>
</dbReference>
<feature type="transmembrane region" description="Helical" evidence="6">
    <location>
        <begin position="83"/>
        <end position="102"/>
    </location>
</feature>
<dbReference type="InterPro" id="IPR049555">
    <property type="entry name" value="GDT1-like_CS"/>
</dbReference>
<evidence type="ECO:0000256" key="6">
    <source>
        <dbReference type="RuleBase" id="RU365102"/>
    </source>
</evidence>
<comment type="subcellular location">
    <subcellularLocation>
        <location evidence="1 6">Membrane</location>
        <topology evidence="1 6">Multi-pass membrane protein</topology>
    </subcellularLocation>
</comment>
<keyword evidence="4 6" id="KW-1133">Transmembrane helix</keyword>
<keyword evidence="5 6" id="KW-0472">Membrane</keyword>
<evidence type="ECO:0000256" key="2">
    <source>
        <dbReference type="ARBA" id="ARBA00009190"/>
    </source>
</evidence>
<dbReference type="GO" id="GO:0016020">
    <property type="term" value="C:membrane"/>
    <property type="evidence" value="ECO:0007669"/>
    <property type="project" value="UniProtKB-SubCell"/>
</dbReference>
<evidence type="ECO:0000256" key="1">
    <source>
        <dbReference type="ARBA" id="ARBA00004141"/>
    </source>
</evidence>
<dbReference type="GO" id="GO:0032472">
    <property type="term" value="P:Golgi calcium ion transport"/>
    <property type="evidence" value="ECO:0007669"/>
    <property type="project" value="TreeGrafter"/>
</dbReference>
<dbReference type="PROSITE" id="PS01214">
    <property type="entry name" value="UPF0016"/>
    <property type="match status" value="1"/>
</dbReference>
<comment type="similarity">
    <text evidence="2 6">Belongs to the GDT1 family.</text>
</comment>
<feature type="transmembrane region" description="Helical" evidence="6">
    <location>
        <begin position="183"/>
        <end position="203"/>
    </location>
</feature>
<evidence type="ECO:0000256" key="5">
    <source>
        <dbReference type="ARBA" id="ARBA00023136"/>
    </source>
</evidence>
<evidence type="ECO:0000313" key="7">
    <source>
        <dbReference type="EMBL" id="CAD8235012.1"/>
    </source>
</evidence>
<dbReference type="PANTHER" id="PTHR12608:SF1">
    <property type="entry name" value="TRANSMEMBRANE PROTEIN 165"/>
    <property type="match status" value="1"/>
</dbReference>
<accession>A0A7R9TGP9</accession>
<name>A0A7R9TGP9_MICPS</name>
<dbReference type="AlphaFoldDB" id="A0A7R9TGP9"/>
<organism evidence="7">
    <name type="scientific">Micromonas pusilla</name>
    <name type="common">Picoplanktonic green alga</name>
    <name type="synonym">Chromulina pusilla</name>
    <dbReference type="NCBI Taxonomy" id="38833"/>
    <lineage>
        <taxon>Eukaryota</taxon>
        <taxon>Viridiplantae</taxon>
        <taxon>Chlorophyta</taxon>
        <taxon>Mamiellophyceae</taxon>
        <taxon>Mamiellales</taxon>
        <taxon>Mamiellaceae</taxon>
        <taxon>Micromonas</taxon>
    </lineage>
</organism>
<feature type="transmembrane region" description="Helical" evidence="6">
    <location>
        <begin position="54"/>
        <end position="77"/>
    </location>
</feature>
<gene>
    <name evidence="7" type="ORF">MPUS1402_LOCUS4505</name>
</gene>
<reference evidence="7" key="1">
    <citation type="submission" date="2021-01" db="EMBL/GenBank/DDBJ databases">
        <authorList>
            <person name="Corre E."/>
            <person name="Pelletier E."/>
            <person name="Niang G."/>
            <person name="Scheremetjew M."/>
            <person name="Finn R."/>
            <person name="Kale V."/>
            <person name="Holt S."/>
            <person name="Cochrane G."/>
            <person name="Meng A."/>
            <person name="Brown T."/>
            <person name="Cohen L."/>
        </authorList>
    </citation>
    <scope>NUCLEOTIDE SEQUENCE</scope>
    <source>
        <strain evidence="7">RCC1614</strain>
    </source>
</reference>
<dbReference type="Pfam" id="PF01169">
    <property type="entry name" value="GDT1"/>
    <property type="match status" value="2"/>
</dbReference>
<evidence type="ECO:0000256" key="3">
    <source>
        <dbReference type="ARBA" id="ARBA00022692"/>
    </source>
</evidence>